<dbReference type="EMBL" id="SNTY01000047">
    <property type="protein sequence ID" value="TEU25000.1"/>
    <property type="molecule type" value="Genomic_DNA"/>
</dbReference>
<evidence type="ECO:0000313" key="4">
    <source>
        <dbReference type="Proteomes" id="UP000297834"/>
    </source>
</evidence>
<keyword evidence="4" id="KW-1185">Reference proteome</keyword>
<organism evidence="3 4">
    <name type="scientific">Alkanindiges illinoisensis</name>
    <dbReference type="NCBI Taxonomy" id="197183"/>
    <lineage>
        <taxon>Bacteria</taxon>
        <taxon>Pseudomonadati</taxon>
        <taxon>Pseudomonadota</taxon>
        <taxon>Gammaproteobacteria</taxon>
        <taxon>Moraxellales</taxon>
        <taxon>Moraxellaceae</taxon>
        <taxon>Alkanindiges</taxon>
    </lineage>
</organism>
<feature type="transmembrane region" description="Helical" evidence="1">
    <location>
        <begin position="31"/>
        <end position="50"/>
    </location>
</feature>
<evidence type="ECO:0000313" key="3">
    <source>
        <dbReference type="EMBL" id="TEU25000.1"/>
    </source>
</evidence>
<dbReference type="AlphaFoldDB" id="A0A4Y7XAU9"/>
<comment type="caution">
    <text evidence="3">The sequence shown here is derived from an EMBL/GenBank/DDBJ whole genome shotgun (WGS) entry which is preliminary data.</text>
</comment>
<evidence type="ECO:0000259" key="2">
    <source>
        <dbReference type="Pfam" id="PF13726"/>
    </source>
</evidence>
<dbReference type="InterPro" id="IPR032813">
    <property type="entry name" value="Na_H_antiport_N"/>
</dbReference>
<accession>A0A4Y7XAU9</accession>
<name>A0A4Y7XAU9_9GAMM</name>
<reference evidence="3 4" key="1">
    <citation type="submission" date="2019-03" db="EMBL/GenBank/DDBJ databases">
        <title>Alkanindiges illinoisensis: a potential pathogenic isolated from ascites of a gastric cancer patient with abdominal metastasis.</title>
        <authorList>
            <person name="Hu X."/>
            <person name="Yang B."/>
            <person name="Yan X."/>
            <person name="Lin L."/>
            <person name="Zhao H."/>
            <person name="Zhou F."/>
            <person name="Su B."/>
            <person name="Chen J."/>
            <person name="Rui Y."/>
            <person name="Wang Q."/>
            <person name="Zheng L."/>
        </authorList>
    </citation>
    <scope>NUCLEOTIDE SEQUENCE [LARGE SCALE GENOMIC DNA]</scope>
    <source>
        <strain evidence="3 4">NFYY 23406</strain>
    </source>
</reference>
<evidence type="ECO:0000256" key="1">
    <source>
        <dbReference type="SAM" id="Phobius"/>
    </source>
</evidence>
<dbReference type="Pfam" id="PF13726">
    <property type="entry name" value="Na_H_antiport_2"/>
    <property type="match status" value="1"/>
</dbReference>
<feature type="transmembrane region" description="Helical" evidence="1">
    <location>
        <begin position="7"/>
        <end position="25"/>
    </location>
</feature>
<keyword evidence="1" id="KW-0812">Transmembrane</keyword>
<sequence>MRVFFCFAYLMNAIVLAIIIMFVLSLLRFSVVLTVVIAATVGRAGGWLGTGRHCRSV</sequence>
<keyword evidence="1" id="KW-1133">Transmembrane helix</keyword>
<dbReference type="Proteomes" id="UP000297834">
    <property type="component" value="Unassembled WGS sequence"/>
</dbReference>
<protein>
    <recommendedName>
        <fullName evidence="2">Putative Na+/H+ antiporter N-terminal domain-containing protein</fullName>
    </recommendedName>
</protein>
<feature type="domain" description="Putative Na+/H+ antiporter N-terminal" evidence="2">
    <location>
        <begin position="12"/>
        <end position="44"/>
    </location>
</feature>
<keyword evidence="1" id="KW-0472">Membrane</keyword>
<gene>
    <name evidence="3" type="ORF">E2B99_10605</name>
</gene>
<proteinExistence type="predicted"/>